<protein>
    <submittedName>
        <fullName evidence="8">Formate dehydrogenase iron-sulfur subunit</fullName>
    </submittedName>
</protein>
<feature type="domain" description="4Fe-4S ferredoxin-type" evidence="7">
    <location>
        <begin position="34"/>
        <end position="65"/>
    </location>
</feature>
<dbReference type="InterPro" id="IPR051555">
    <property type="entry name" value="FDH_Electron_Transfer_Unit"/>
</dbReference>
<reference evidence="8 9" key="1">
    <citation type="submission" date="2017-04" db="EMBL/GenBank/DDBJ databases">
        <authorList>
            <person name="Afonso C.L."/>
            <person name="Miller P.J."/>
            <person name="Scott M.A."/>
            <person name="Spackman E."/>
            <person name="Goraichik I."/>
            <person name="Dimitrov K.M."/>
            <person name="Suarez D.L."/>
            <person name="Swayne D.E."/>
        </authorList>
    </citation>
    <scope>NUCLEOTIDE SEQUENCE [LARGE SCALE GENOMIC DNA]</scope>
    <source>
        <strain evidence="8 9">ToBE</strain>
    </source>
</reference>
<dbReference type="Proteomes" id="UP000192569">
    <property type="component" value="Chromosome I"/>
</dbReference>
<organism evidence="8 9">
    <name type="scientific">Thermanaeromonas toyohensis ToBE</name>
    <dbReference type="NCBI Taxonomy" id="698762"/>
    <lineage>
        <taxon>Bacteria</taxon>
        <taxon>Bacillati</taxon>
        <taxon>Bacillota</taxon>
        <taxon>Clostridia</taxon>
        <taxon>Neomoorellales</taxon>
        <taxon>Neomoorellaceae</taxon>
        <taxon>Thermanaeromonas</taxon>
    </lineage>
</organism>
<evidence type="ECO:0000256" key="1">
    <source>
        <dbReference type="ARBA" id="ARBA00004196"/>
    </source>
</evidence>
<dbReference type="Pfam" id="PF12800">
    <property type="entry name" value="Fer4_4"/>
    <property type="match status" value="1"/>
</dbReference>
<evidence type="ECO:0000256" key="6">
    <source>
        <dbReference type="ARBA" id="ARBA00023014"/>
    </source>
</evidence>
<evidence type="ECO:0000313" key="8">
    <source>
        <dbReference type="EMBL" id="SMB92481.1"/>
    </source>
</evidence>
<comment type="subcellular location">
    <subcellularLocation>
        <location evidence="1">Cell envelope</location>
    </subcellularLocation>
</comment>
<gene>
    <name evidence="8" type="ORF">SAMN00808754_0642</name>
</gene>
<keyword evidence="6" id="KW-0411">Iron-sulfur</keyword>
<dbReference type="PROSITE" id="PS00198">
    <property type="entry name" value="4FE4S_FER_1"/>
    <property type="match status" value="1"/>
</dbReference>
<dbReference type="PROSITE" id="PS51379">
    <property type="entry name" value="4FE4S_FER_2"/>
    <property type="match status" value="3"/>
</dbReference>
<evidence type="ECO:0000256" key="5">
    <source>
        <dbReference type="ARBA" id="ARBA00023004"/>
    </source>
</evidence>
<dbReference type="Gene3D" id="3.30.70.20">
    <property type="match status" value="3"/>
</dbReference>
<dbReference type="PANTHER" id="PTHR43545">
    <property type="entry name" value="FORMATE DEHYDROGENASE, NITRATE-INDUCIBLE, IRON-SULFUR SUBUNIT"/>
    <property type="match status" value="1"/>
</dbReference>
<keyword evidence="2" id="KW-0004">4Fe-4S</keyword>
<evidence type="ECO:0000256" key="3">
    <source>
        <dbReference type="ARBA" id="ARBA00022723"/>
    </source>
</evidence>
<dbReference type="EMBL" id="LT838272">
    <property type="protein sequence ID" value="SMB92481.1"/>
    <property type="molecule type" value="Genomic_DNA"/>
</dbReference>
<evidence type="ECO:0000256" key="2">
    <source>
        <dbReference type="ARBA" id="ARBA00022485"/>
    </source>
</evidence>
<dbReference type="GO" id="GO:0030313">
    <property type="term" value="C:cell envelope"/>
    <property type="evidence" value="ECO:0007669"/>
    <property type="project" value="UniProtKB-SubCell"/>
</dbReference>
<feature type="domain" description="4Fe-4S ferredoxin-type" evidence="7">
    <location>
        <begin position="1"/>
        <end position="30"/>
    </location>
</feature>
<feature type="domain" description="4Fe-4S ferredoxin-type" evidence="7">
    <location>
        <begin position="66"/>
        <end position="95"/>
    </location>
</feature>
<keyword evidence="9" id="KW-1185">Reference proteome</keyword>
<dbReference type="InterPro" id="IPR017896">
    <property type="entry name" value="4Fe4S_Fe-S-bd"/>
</dbReference>
<sequence length="180" mass="19890">MKMLIDTTLCIECQACVVACLQENSRENPWPRIKACTSFPKNCRHCAEPACTAFCPSGALKKTEAGVVTWEEELCLGCKLCLSFCPFGSVNFDLERGQPVKCLFCSERLKTGLEPACTAVCPTGARVFGEEEEIEKLARDKMAELKGKGRKAIFFNTDAHRDGIIILMESEEEHGFNLGV</sequence>
<dbReference type="AlphaFoldDB" id="A0A1W1VHF4"/>
<accession>A0A1W1VHF4</accession>
<keyword evidence="4" id="KW-0677">Repeat</keyword>
<dbReference type="Pfam" id="PF13247">
    <property type="entry name" value="Fer4_11"/>
    <property type="match status" value="1"/>
</dbReference>
<evidence type="ECO:0000313" key="9">
    <source>
        <dbReference type="Proteomes" id="UP000192569"/>
    </source>
</evidence>
<keyword evidence="3" id="KW-0479">Metal-binding</keyword>
<dbReference type="OrthoDB" id="9810688at2"/>
<evidence type="ECO:0000259" key="7">
    <source>
        <dbReference type="PROSITE" id="PS51379"/>
    </source>
</evidence>
<evidence type="ECO:0000256" key="4">
    <source>
        <dbReference type="ARBA" id="ARBA00022737"/>
    </source>
</evidence>
<proteinExistence type="predicted"/>
<dbReference type="InterPro" id="IPR017900">
    <property type="entry name" value="4Fe4S_Fe_S_CS"/>
</dbReference>
<dbReference type="STRING" id="698762.SAMN00808754_0642"/>
<dbReference type="GO" id="GO:0046872">
    <property type="term" value="F:metal ion binding"/>
    <property type="evidence" value="ECO:0007669"/>
    <property type="project" value="UniProtKB-KW"/>
</dbReference>
<dbReference type="PANTHER" id="PTHR43545:SF4">
    <property type="entry name" value="IRON-SULFUR PROTEIN"/>
    <property type="match status" value="1"/>
</dbReference>
<dbReference type="SUPFAM" id="SSF54862">
    <property type="entry name" value="4Fe-4S ferredoxins"/>
    <property type="match status" value="1"/>
</dbReference>
<name>A0A1W1VHF4_9FIRM</name>
<keyword evidence="5" id="KW-0408">Iron</keyword>
<dbReference type="GO" id="GO:0051539">
    <property type="term" value="F:4 iron, 4 sulfur cluster binding"/>
    <property type="evidence" value="ECO:0007669"/>
    <property type="project" value="UniProtKB-KW"/>
</dbReference>